<evidence type="ECO:0000313" key="1">
    <source>
        <dbReference type="EMBL" id="GAG75301.1"/>
    </source>
</evidence>
<organism evidence="1">
    <name type="scientific">marine sediment metagenome</name>
    <dbReference type="NCBI Taxonomy" id="412755"/>
    <lineage>
        <taxon>unclassified sequences</taxon>
        <taxon>metagenomes</taxon>
        <taxon>ecological metagenomes</taxon>
    </lineage>
</organism>
<accession>X1BT28</accession>
<comment type="caution">
    <text evidence="1">The sequence shown here is derived from an EMBL/GenBank/DDBJ whole genome shotgun (WGS) entry which is preliminary data.</text>
</comment>
<dbReference type="AlphaFoldDB" id="X1BT28"/>
<reference evidence="1" key="1">
    <citation type="journal article" date="2014" name="Front. Microbiol.">
        <title>High frequency of phylogenetically diverse reductive dehalogenase-homologous genes in deep subseafloor sedimentary metagenomes.</title>
        <authorList>
            <person name="Kawai M."/>
            <person name="Futagami T."/>
            <person name="Toyoda A."/>
            <person name="Takaki Y."/>
            <person name="Nishi S."/>
            <person name="Hori S."/>
            <person name="Arai W."/>
            <person name="Tsubouchi T."/>
            <person name="Morono Y."/>
            <person name="Uchiyama I."/>
            <person name="Ito T."/>
            <person name="Fujiyama A."/>
            <person name="Inagaki F."/>
            <person name="Takami H."/>
        </authorList>
    </citation>
    <scope>NUCLEOTIDE SEQUENCE</scope>
    <source>
        <strain evidence="1">Expedition CK06-06</strain>
    </source>
</reference>
<protein>
    <submittedName>
        <fullName evidence="1">Uncharacterized protein</fullName>
    </submittedName>
</protein>
<name>X1BT28_9ZZZZ</name>
<sequence>MSTLPEKTVNLNTALIKSPMRCVSVVMLPRTCPVFMLSKYFVSYSNKLFMRFVLRSLMILNLNFSIRMLEKYTKIFLLNSNINIKIKIKEISFV</sequence>
<proteinExistence type="predicted"/>
<gene>
    <name evidence="1" type="ORF">S01H4_32744</name>
</gene>
<dbReference type="EMBL" id="BART01017159">
    <property type="protein sequence ID" value="GAG75301.1"/>
    <property type="molecule type" value="Genomic_DNA"/>
</dbReference>